<accession>A0ABM7NSA9</accession>
<dbReference type="Proteomes" id="UP001321479">
    <property type="component" value="Segment"/>
</dbReference>
<dbReference type="GeneID" id="80558248"/>
<protein>
    <submittedName>
        <fullName evidence="1">Uncharacterized protein</fullName>
    </submittedName>
</protein>
<name>A0ABM7NSA9_9VIRU</name>
<dbReference type="EMBL" id="AP024483">
    <property type="protein sequence ID" value="BCS83043.1"/>
    <property type="molecule type" value="Genomic_DNA"/>
</dbReference>
<sequence>MSEKNMYRLINPYIEGSLDTIIRASNSYSAGKKLYNSLSTYFTNHVNNFYMTIQNLQTKELTHFKIIEKRDKDGAVNFELLKIEDNFDPSLEKDLVNSVNKLSKQSGGKKKLSDSDTDSSESECFQFPIQPINRFVYYFLPYYQLNIIGLSPLDISRIFMPTFGLSPNPSIEIRLELYKYI</sequence>
<dbReference type="RefSeq" id="YP_010841651.1">
    <property type="nucleotide sequence ID" value="NC_079139.1"/>
</dbReference>
<organism evidence="1 2">
    <name type="scientific">Cotonvirus japonicus</name>
    <dbReference type="NCBI Taxonomy" id="2811091"/>
    <lineage>
        <taxon>Viruses</taxon>
        <taxon>Varidnaviria</taxon>
        <taxon>Bamfordvirae</taxon>
        <taxon>Nucleocytoviricota</taxon>
        <taxon>Megaviricetes</taxon>
        <taxon>Imitervirales</taxon>
        <taxon>Mimiviridae</taxon>
        <taxon>Megamimivirinae</taxon>
        <taxon>Cotonvirus</taxon>
        <taxon>Cotonvirus japonicum</taxon>
    </lineage>
</organism>
<reference evidence="1 2" key="1">
    <citation type="submission" date="2021-02" db="EMBL/GenBank/DDBJ databases">
        <title>Cotonvirus japonicus, which uses Golgi apparatus of host cells for its virion factory, phylogenetically links tailed tupanvirus and icosahedral mimivirus.</title>
        <authorList>
            <person name="Takahashi H."/>
            <person name="Fukaya S."/>
            <person name="Song C."/>
            <person name="Murata K."/>
            <person name="Takemura M."/>
        </authorList>
    </citation>
    <scope>NUCLEOTIDE SEQUENCE [LARGE SCALE GENOMIC DNA]</scope>
</reference>
<evidence type="ECO:0000313" key="1">
    <source>
        <dbReference type="EMBL" id="BCS83043.1"/>
    </source>
</evidence>
<evidence type="ECO:0000313" key="2">
    <source>
        <dbReference type="Proteomes" id="UP001321479"/>
    </source>
</evidence>
<keyword evidence="2" id="KW-1185">Reference proteome</keyword>
<proteinExistence type="predicted"/>